<proteinExistence type="predicted"/>
<name>A0AAN5X617_CROSK</name>
<reference evidence="1 2" key="1">
    <citation type="submission" date="2019-09" db="EMBL/GenBank/DDBJ databases">
        <title>Prevalence, distribution, and phylogeny of type two toxin-antitoxin genes possessed by Cronobacter species where C. sakazakii homologs follow sequence type lineages.</title>
        <authorList>
            <person name="Finkelstein S."/>
            <person name="Negrete F."/>
            <person name="Jang H."/>
            <person name="Gopinath G.R."/>
            <person name="Tall B.D."/>
        </authorList>
    </citation>
    <scope>NUCLEOTIDE SEQUENCE [LARGE SCALE GENOMIC DNA]</scope>
    <source>
        <strain evidence="1 2">MOD1_Comp4</strain>
    </source>
</reference>
<dbReference type="EMBL" id="WAGF01000014">
    <property type="protein sequence ID" value="KAB0877145.1"/>
    <property type="molecule type" value="Genomic_DNA"/>
</dbReference>
<organism evidence="1 2">
    <name type="scientific">Cronobacter sakazakii</name>
    <name type="common">Enterobacter sakazakii</name>
    <dbReference type="NCBI Taxonomy" id="28141"/>
    <lineage>
        <taxon>Bacteria</taxon>
        <taxon>Pseudomonadati</taxon>
        <taxon>Pseudomonadota</taxon>
        <taxon>Gammaproteobacteria</taxon>
        <taxon>Enterobacterales</taxon>
        <taxon>Enterobacteriaceae</taxon>
        <taxon>Cronobacter</taxon>
    </lineage>
</organism>
<evidence type="ECO:0000313" key="2">
    <source>
        <dbReference type="Proteomes" id="UP000439917"/>
    </source>
</evidence>
<accession>A0AAN5X617</accession>
<comment type="caution">
    <text evidence="1">The sequence shown here is derived from an EMBL/GenBank/DDBJ whole genome shotgun (WGS) entry which is preliminary data.</text>
</comment>
<dbReference type="AlphaFoldDB" id="A0AAN5X617"/>
<gene>
    <name evidence="1" type="ORF">FZI38_15110</name>
</gene>
<evidence type="ECO:0000313" key="1">
    <source>
        <dbReference type="EMBL" id="KAB0877145.1"/>
    </source>
</evidence>
<sequence length="61" mass="6828">MNFTLGNLHIVLVNPARVFISCLHIMTGTFFQINFCQVLQLLPAPLRHGAVITFSVLAEYP</sequence>
<protein>
    <submittedName>
        <fullName evidence="1">Uncharacterized protein</fullName>
    </submittedName>
</protein>
<dbReference type="Proteomes" id="UP000439917">
    <property type="component" value="Unassembled WGS sequence"/>
</dbReference>